<reference evidence="1" key="1">
    <citation type="submission" date="2020-05" db="EMBL/GenBank/DDBJ databases">
        <title>Large-scale comparative analyses of tick genomes elucidate their genetic diversity and vector capacities.</title>
        <authorList>
            <person name="Jia N."/>
            <person name="Wang J."/>
            <person name="Shi W."/>
            <person name="Du L."/>
            <person name="Sun Y."/>
            <person name="Zhan W."/>
            <person name="Jiang J."/>
            <person name="Wang Q."/>
            <person name="Zhang B."/>
            <person name="Ji P."/>
            <person name="Sakyi L.B."/>
            <person name="Cui X."/>
            <person name="Yuan T."/>
            <person name="Jiang B."/>
            <person name="Yang W."/>
            <person name="Lam T.T.-Y."/>
            <person name="Chang Q."/>
            <person name="Ding S."/>
            <person name="Wang X."/>
            <person name="Zhu J."/>
            <person name="Ruan X."/>
            <person name="Zhao L."/>
            <person name="Wei J."/>
            <person name="Que T."/>
            <person name="Du C."/>
            <person name="Cheng J."/>
            <person name="Dai P."/>
            <person name="Han X."/>
            <person name="Huang E."/>
            <person name="Gao Y."/>
            <person name="Liu J."/>
            <person name="Shao H."/>
            <person name="Ye R."/>
            <person name="Li L."/>
            <person name="Wei W."/>
            <person name="Wang X."/>
            <person name="Wang C."/>
            <person name="Yang T."/>
            <person name="Huo Q."/>
            <person name="Li W."/>
            <person name="Guo W."/>
            <person name="Chen H."/>
            <person name="Zhou L."/>
            <person name="Ni X."/>
            <person name="Tian J."/>
            <person name="Zhou Y."/>
            <person name="Sheng Y."/>
            <person name="Liu T."/>
            <person name="Pan Y."/>
            <person name="Xia L."/>
            <person name="Li J."/>
            <person name="Zhao F."/>
            <person name="Cao W."/>
        </authorList>
    </citation>
    <scope>NUCLEOTIDE SEQUENCE</scope>
    <source>
        <strain evidence="1">Hyas-2018</strain>
    </source>
</reference>
<keyword evidence="2" id="KW-1185">Reference proteome</keyword>
<protein>
    <submittedName>
        <fullName evidence="1">Uncharacterized protein</fullName>
    </submittedName>
</protein>
<sequence length="139" mass="15058">MAHTLFCTGQEPASSTRNIEAAEAARGPISHSGCVPTAAEHRYPRFPAKTKRPQRALRRPARQLRSEPTRYDYSSLRQASPRCRITASRETRASSARAQRLDSTGVTSPPGSGRRSTQTASTHCTAIAGRVGALLDLLT</sequence>
<organism evidence="1 2">
    <name type="scientific">Hyalomma asiaticum</name>
    <name type="common">Tick</name>
    <dbReference type="NCBI Taxonomy" id="266040"/>
    <lineage>
        <taxon>Eukaryota</taxon>
        <taxon>Metazoa</taxon>
        <taxon>Ecdysozoa</taxon>
        <taxon>Arthropoda</taxon>
        <taxon>Chelicerata</taxon>
        <taxon>Arachnida</taxon>
        <taxon>Acari</taxon>
        <taxon>Parasitiformes</taxon>
        <taxon>Ixodida</taxon>
        <taxon>Ixodoidea</taxon>
        <taxon>Ixodidae</taxon>
        <taxon>Hyalomminae</taxon>
        <taxon>Hyalomma</taxon>
    </lineage>
</organism>
<accession>A0ACB7RL29</accession>
<name>A0ACB7RL29_HYAAI</name>
<comment type="caution">
    <text evidence="1">The sequence shown here is derived from an EMBL/GenBank/DDBJ whole genome shotgun (WGS) entry which is preliminary data.</text>
</comment>
<evidence type="ECO:0000313" key="1">
    <source>
        <dbReference type="EMBL" id="KAH6922895.1"/>
    </source>
</evidence>
<gene>
    <name evidence="1" type="ORF">HPB50_020093</name>
</gene>
<evidence type="ECO:0000313" key="2">
    <source>
        <dbReference type="Proteomes" id="UP000821845"/>
    </source>
</evidence>
<dbReference type="Proteomes" id="UP000821845">
    <property type="component" value="Chromosome 9"/>
</dbReference>
<proteinExistence type="predicted"/>
<dbReference type="EMBL" id="CM023489">
    <property type="protein sequence ID" value="KAH6922895.1"/>
    <property type="molecule type" value="Genomic_DNA"/>
</dbReference>